<evidence type="ECO:0000256" key="3">
    <source>
        <dbReference type="ARBA" id="ARBA00022989"/>
    </source>
</evidence>
<feature type="transmembrane region" description="Helical" evidence="5">
    <location>
        <begin position="36"/>
        <end position="59"/>
    </location>
</feature>
<sequence>MNATVQALPYPDCFYSRLCRPVLISKQVPEEWAKPMYGFIMPVIVTLTVATNSFIVIVLSHKYLRTPTNYVLLAMAVSELLTGLSCMPWFLYYYTLSGHKTDALTGLPSFWCYAIPYMASFFPSIFHTMAIWMTVYLAIQRYIYICVPSLVRRFCTIHRSKQVIMMICMLAIFMYLPEPFAIRHESHEMIDHWTNTSRRLCYRGHSPLVLSIGLDVYYKSFRSTKRKCSEGASTDSENRIQRLFKHRESVNASEPKRVHGLKQNTRMLIVVIILFLMTEIPAALIFILHVLAVSTGFQPIEYSVLNVLLIIRNVLIVVSYPFRFAIYCGMSQQFRDVVRQMFIGKIMLVRDKDNSTTFALVQGTTTDRESDEKRQSLIICGTNGTLTATIANLPSTKIACKNPEKAVQCDPPSEDDSTVPFDPYLADLTMLVDTINPSHIIITDTVLLLVLISVEKPPNLRTMKLQFSILICLSLFIYVNSQMPDITYTVAWYILPYTPMAKLYNFVQNINLKDKTTKAKLERAKKFINNNWGKPKVQNSTYYNTKAKAQAGFVALIKNREAVLSFWNNQLNNQMLKLFNNKQDKVKEAGNLKN</sequence>
<dbReference type="GO" id="GO:0008528">
    <property type="term" value="F:G protein-coupled peptide receptor activity"/>
    <property type="evidence" value="ECO:0007669"/>
    <property type="project" value="InterPro"/>
</dbReference>
<evidence type="ECO:0000256" key="2">
    <source>
        <dbReference type="ARBA" id="ARBA00022692"/>
    </source>
</evidence>
<name>A0A2A2KJ08_9BILA</name>
<protein>
    <recommendedName>
        <fullName evidence="6">G-protein coupled receptors family 1 profile domain-containing protein</fullName>
    </recommendedName>
</protein>
<comment type="subcellular location">
    <subcellularLocation>
        <location evidence="1">Membrane</location>
    </subcellularLocation>
</comment>
<dbReference type="InterPro" id="IPR017452">
    <property type="entry name" value="GPCR_Rhodpsn_7TM"/>
</dbReference>
<feature type="transmembrane region" description="Helical" evidence="5">
    <location>
        <begin position="71"/>
        <end position="94"/>
    </location>
</feature>
<dbReference type="AlphaFoldDB" id="A0A2A2KJ08"/>
<evidence type="ECO:0000313" key="8">
    <source>
        <dbReference type="Proteomes" id="UP000218231"/>
    </source>
</evidence>
<feature type="domain" description="G-protein coupled receptors family 1 profile" evidence="6">
    <location>
        <begin position="50"/>
        <end position="327"/>
    </location>
</feature>
<dbReference type="InterPro" id="IPR000276">
    <property type="entry name" value="GPCR_Rhodpsn"/>
</dbReference>
<evidence type="ECO:0000256" key="5">
    <source>
        <dbReference type="SAM" id="Phobius"/>
    </source>
</evidence>
<feature type="transmembrane region" description="Helical" evidence="5">
    <location>
        <begin position="304"/>
        <end position="326"/>
    </location>
</feature>
<evidence type="ECO:0000256" key="1">
    <source>
        <dbReference type="ARBA" id="ARBA00004370"/>
    </source>
</evidence>
<dbReference type="OrthoDB" id="5962323at2759"/>
<dbReference type="EMBL" id="LIAE01008458">
    <property type="protein sequence ID" value="PAV73897.1"/>
    <property type="molecule type" value="Genomic_DNA"/>
</dbReference>
<feature type="transmembrane region" description="Helical" evidence="5">
    <location>
        <begin position="267"/>
        <end position="292"/>
    </location>
</feature>
<feature type="transmembrane region" description="Helical" evidence="5">
    <location>
        <begin position="114"/>
        <end position="139"/>
    </location>
</feature>
<reference evidence="7 8" key="1">
    <citation type="journal article" date="2017" name="Curr. Biol.">
        <title>Genome architecture and evolution of a unichromosomal asexual nematode.</title>
        <authorList>
            <person name="Fradin H."/>
            <person name="Zegar C."/>
            <person name="Gutwein M."/>
            <person name="Lucas J."/>
            <person name="Kovtun M."/>
            <person name="Corcoran D."/>
            <person name="Baugh L.R."/>
            <person name="Kiontke K."/>
            <person name="Gunsalus K."/>
            <person name="Fitch D.H."/>
            <person name="Piano F."/>
        </authorList>
    </citation>
    <scope>NUCLEOTIDE SEQUENCE [LARGE SCALE GENOMIC DNA]</scope>
    <source>
        <strain evidence="7">PF1309</strain>
    </source>
</reference>
<dbReference type="InterPro" id="IPR019427">
    <property type="entry name" value="7TM_GPCR_serpentine_rcpt_Srw"/>
</dbReference>
<comment type="caution">
    <text evidence="7">The sequence shown here is derived from an EMBL/GenBank/DDBJ whole genome shotgun (WGS) entry which is preliminary data.</text>
</comment>
<keyword evidence="4 5" id="KW-0472">Membrane</keyword>
<dbReference type="STRING" id="2018661.A0A2A2KJ08"/>
<keyword evidence="8" id="KW-1185">Reference proteome</keyword>
<dbReference type="PANTHER" id="PTHR47023:SF1">
    <property type="entry name" value="SEX PEPTIDE RECEPTOR"/>
    <property type="match status" value="1"/>
</dbReference>
<dbReference type="Gene3D" id="1.20.1070.10">
    <property type="entry name" value="Rhodopsin 7-helix transmembrane proteins"/>
    <property type="match status" value="1"/>
</dbReference>
<proteinExistence type="predicted"/>
<feature type="transmembrane region" description="Helical" evidence="5">
    <location>
        <begin position="163"/>
        <end position="182"/>
    </location>
</feature>
<dbReference type="PROSITE" id="PS50262">
    <property type="entry name" value="G_PROTEIN_RECEP_F1_2"/>
    <property type="match status" value="1"/>
</dbReference>
<gene>
    <name evidence="7" type="ORF">WR25_16078</name>
</gene>
<dbReference type="Pfam" id="PF00001">
    <property type="entry name" value="7tm_1"/>
    <property type="match status" value="1"/>
</dbReference>
<accession>A0A2A2KJ08</accession>
<evidence type="ECO:0000256" key="4">
    <source>
        <dbReference type="ARBA" id="ARBA00023136"/>
    </source>
</evidence>
<organism evidence="7 8">
    <name type="scientific">Diploscapter pachys</name>
    <dbReference type="NCBI Taxonomy" id="2018661"/>
    <lineage>
        <taxon>Eukaryota</taxon>
        <taxon>Metazoa</taxon>
        <taxon>Ecdysozoa</taxon>
        <taxon>Nematoda</taxon>
        <taxon>Chromadorea</taxon>
        <taxon>Rhabditida</taxon>
        <taxon>Rhabditina</taxon>
        <taxon>Rhabditomorpha</taxon>
        <taxon>Rhabditoidea</taxon>
        <taxon>Rhabditidae</taxon>
        <taxon>Diploscapter</taxon>
    </lineage>
</organism>
<dbReference type="Proteomes" id="UP000218231">
    <property type="component" value="Unassembled WGS sequence"/>
</dbReference>
<keyword evidence="2 5" id="KW-0812">Transmembrane</keyword>
<dbReference type="Pfam" id="PF10324">
    <property type="entry name" value="7TM_GPCR_Srw"/>
    <property type="match status" value="1"/>
</dbReference>
<dbReference type="PRINTS" id="PR00237">
    <property type="entry name" value="GPCRRHODOPSN"/>
</dbReference>
<dbReference type="PANTHER" id="PTHR47023">
    <property type="entry name" value="SEX PEPTIDE RECEPTOR"/>
    <property type="match status" value="1"/>
</dbReference>
<dbReference type="SUPFAM" id="SSF81321">
    <property type="entry name" value="Family A G protein-coupled receptor-like"/>
    <property type="match status" value="1"/>
</dbReference>
<dbReference type="GO" id="GO:0016020">
    <property type="term" value="C:membrane"/>
    <property type="evidence" value="ECO:0007669"/>
    <property type="project" value="UniProtKB-SubCell"/>
</dbReference>
<dbReference type="InterPro" id="IPR053071">
    <property type="entry name" value="GPCR1-related_rcpt"/>
</dbReference>
<dbReference type="CDD" id="cd14978">
    <property type="entry name" value="7tmA_FMRFamide_R-like"/>
    <property type="match status" value="1"/>
</dbReference>
<evidence type="ECO:0000259" key="6">
    <source>
        <dbReference type="PROSITE" id="PS50262"/>
    </source>
</evidence>
<evidence type="ECO:0000313" key="7">
    <source>
        <dbReference type="EMBL" id="PAV73897.1"/>
    </source>
</evidence>
<keyword evidence="3 5" id="KW-1133">Transmembrane helix</keyword>